<dbReference type="AlphaFoldDB" id="A0A2S0HT86"/>
<dbReference type="KEGG" id="aue:C5O00_01270"/>
<dbReference type="EMBL" id="CP027062">
    <property type="protein sequence ID" value="AVI49870.1"/>
    <property type="molecule type" value="Genomic_DNA"/>
</dbReference>
<gene>
    <name evidence="1" type="ORF">C5O00_01270</name>
</gene>
<dbReference type="InterPro" id="IPR015889">
    <property type="entry name" value="Intradiol_dOase_core"/>
</dbReference>
<dbReference type="SUPFAM" id="SSF49482">
    <property type="entry name" value="Aromatic compound dioxygenase"/>
    <property type="match status" value="1"/>
</dbReference>
<protein>
    <recommendedName>
        <fullName evidence="3">Twin-arginine translocation signal domain-containing protein</fullName>
    </recommendedName>
</protein>
<dbReference type="PROSITE" id="PS51318">
    <property type="entry name" value="TAT"/>
    <property type="match status" value="1"/>
</dbReference>
<sequence>MKYPNTSRRSFLGKTAVAVAGVTFFSTQETLAHLLNNSSPFIGYNPYSELKSDLRTFLSLEKTLKVSGVVYDSDGINTIPNAKIEVWHLSPNTNKYKHRGYFFSDAEGYYTFKTDYPNRTEGKKPRIYFKTTKGNKTSFTELVLDKNCAYITSDHWTENKVLKAKLQPKFKSSISENKIQFNFTI</sequence>
<dbReference type="InterPro" id="IPR019546">
    <property type="entry name" value="TAT_signal_bac_arc"/>
</dbReference>
<dbReference type="GO" id="GO:0016702">
    <property type="term" value="F:oxidoreductase activity, acting on single donors with incorporation of molecular oxygen, incorporation of two atoms of oxygen"/>
    <property type="evidence" value="ECO:0007669"/>
    <property type="project" value="InterPro"/>
</dbReference>
<evidence type="ECO:0000313" key="2">
    <source>
        <dbReference type="Proteomes" id="UP000238442"/>
    </source>
</evidence>
<accession>A0A2S0HT86</accession>
<dbReference type="Gene3D" id="2.60.130.10">
    <property type="entry name" value="Aromatic compound dioxygenase"/>
    <property type="match status" value="1"/>
</dbReference>
<dbReference type="NCBIfam" id="TIGR01409">
    <property type="entry name" value="TAT_signal_seq"/>
    <property type="match status" value="1"/>
</dbReference>
<dbReference type="Proteomes" id="UP000238442">
    <property type="component" value="Chromosome"/>
</dbReference>
<evidence type="ECO:0008006" key="3">
    <source>
        <dbReference type="Google" id="ProtNLM"/>
    </source>
</evidence>
<name>A0A2S0HT86_9FLAO</name>
<dbReference type="GO" id="GO:0005506">
    <property type="term" value="F:iron ion binding"/>
    <property type="evidence" value="ECO:0007669"/>
    <property type="project" value="InterPro"/>
</dbReference>
<evidence type="ECO:0000313" key="1">
    <source>
        <dbReference type="EMBL" id="AVI49870.1"/>
    </source>
</evidence>
<reference evidence="1 2" key="1">
    <citation type="submission" date="2018-02" db="EMBL/GenBank/DDBJ databases">
        <title>Genomic analysis of the strain RR4-38 isolated from a seawater recirculating aquaculture system.</title>
        <authorList>
            <person name="Kim Y.-S."/>
            <person name="Jang Y.H."/>
            <person name="Kim K.-H."/>
        </authorList>
    </citation>
    <scope>NUCLEOTIDE SEQUENCE [LARGE SCALE GENOMIC DNA]</scope>
    <source>
        <strain evidence="1 2">RR4-38</strain>
    </source>
</reference>
<proteinExistence type="predicted"/>
<dbReference type="OrthoDB" id="1176494at2"/>
<dbReference type="RefSeq" id="WP_105214222.1">
    <property type="nucleotide sequence ID" value="NZ_CP027062.1"/>
</dbReference>
<keyword evidence="2" id="KW-1185">Reference proteome</keyword>
<dbReference type="InterPro" id="IPR006311">
    <property type="entry name" value="TAT_signal"/>
</dbReference>
<organism evidence="1 2">
    <name type="scientific">Pukyongia salina</name>
    <dbReference type="NCBI Taxonomy" id="2094025"/>
    <lineage>
        <taxon>Bacteria</taxon>
        <taxon>Pseudomonadati</taxon>
        <taxon>Bacteroidota</taxon>
        <taxon>Flavobacteriia</taxon>
        <taxon>Flavobacteriales</taxon>
        <taxon>Flavobacteriaceae</taxon>
        <taxon>Pukyongia</taxon>
    </lineage>
</organism>